<dbReference type="OrthoDB" id="6931130at2759"/>
<keyword evidence="1" id="KW-0732">Signal</keyword>
<gene>
    <name evidence="2" type="ORF">BINO364_LOCUS9792</name>
</gene>
<proteinExistence type="predicted"/>
<evidence type="ECO:0000313" key="3">
    <source>
        <dbReference type="Proteomes" id="UP000838878"/>
    </source>
</evidence>
<feature type="signal peptide" evidence="1">
    <location>
        <begin position="1"/>
        <end position="20"/>
    </location>
</feature>
<feature type="chain" id="PRO_5035467400" evidence="1">
    <location>
        <begin position="21"/>
        <end position="237"/>
    </location>
</feature>
<dbReference type="AlphaFoldDB" id="A0A8J9W228"/>
<name>A0A8J9W228_9NEOP</name>
<protein>
    <submittedName>
        <fullName evidence="2">Uncharacterized protein</fullName>
    </submittedName>
</protein>
<keyword evidence="3" id="KW-1185">Reference proteome</keyword>
<evidence type="ECO:0000256" key="1">
    <source>
        <dbReference type="SAM" id="SignalP"/>
    </source>
</evidence>
<feature type="non-terminal residue" evidence="2">
    <location>
        <position position="237"/>
    </location>
</feature>
<organism evidence="2 3">
    <name type="scientific">Brenthis ino</name>
    <name type="common">lesser marbled fritillary</name>
    <dbReference type="NCBI Taxonomy" id="405034"/>
    <lineage>
        <taxon>Eukaryota</taxon>
        <taxon>Metazoa</taxon>
        <taxon>Ecdysozoa</taxon>
        <taxon>Arthropoda</taxon>
        <taxon>Hexapoda</taxon>
        <taxon>Insecta</taxon>
        <taxon>Pterygota</taxon>
        <taxon>Neoptera</taxon>
        <taxon>Endopterygota</taxon>
        <taxon>Lepidoptera</taxon>
        <taxon>Glossata</taxon>
        <taxon>Ditrysia</taxon>
        <taxon>Papilionoidea</taxon>
        <taxon>Nymphalidae</taxon>
        <taxon>Heliconiinae</taxon>
        <taxon>Argynnini</taxon>
        <taxon>Brenthis</taxon>
    </lineage>
</organism>
<evidence type="ECO:0000313" key="2">
    <source>
        <dbReference type="EMBL" id="CAH0724032.1"/>
    </source>
</evidence>
<accession>A0A8J9W228</accession>
<dbReference type="Proteomes" id="UP000838878">
    <property type="component" value="Chromosome 4"/>
</dbReference>
<reference evidence="2" key="1">
    <citation type="submission" date="2021-12" db="EMBL/GenBank/DDBJ databases">
        <authorList>
            <person name="Martin H S."/>
        </authorList>
    </citation>
    <scope>NUCLEOTIDE SEQUENCE</scope>
</reference>
<sequence length="237" mass="28127">MWLKWYYFVVSLILLSSVTCESTETSDTATLLKTYRSYIIASHDLDKSDRSILKNWTTDFQIQLVNITTHYRLEMTRHKEHNFITIKTNSKWSDCIDFHHIEIYNSEKLYFNGESKCLQTANAEASRKKHSVYQLEKEIRKWRKSYRYLSSQCNMNNPGDEEAAGECLVEYMQKDNYYMTFQRLILLKMESMSDLYAQILKSLSNCEECLKSNLSVCLSNARNIMDTLNHCYRRKDL</sequence>
<dbReference type="EMBL" id="OV170224">
    <property type="protein sequence ID" value="CAH0724032.1"/>
    <property type="molecule type" value="Genomic_DNA"/>
</dbReference>